<proteinExistence type="predicted"/>
<accession>A0A103PYI8</accession>
<dbReference type="PANTHER" id="PTHR34821:SF2">
    <property type="entry name" value="INNER MEMBRANE PROTEIN YDCZ"/>
    <property type="match status" value="1"/>
</dbReference>
<keyword evidence="1" id="KW-0472">Membrane</keyword>
<evidence type="ECO:0000313" key="2">
    <source>
        <dbReference type="EMBL" id="KWA83005.1"/>
    </source>
</evidence>
<protein>
    <recommendedName>
        <fullName evidence="4">DMT family transporter</fullName>
    </recommendedName>
</protein>
<comment type="caution">
    <text evidence="2">The sequence shown here is derived from an EMBL/GenBank/DDBJ whole genome shotgun (WGS) entry which is preliminary data.</text>
</comment>
<reference evidence="2 3" key="1">
    <citation type="submission" date="2015-11" db="EMBL/GenBank/DDBJ databases">
        <title>Expanding the genomic diversity of Burkholderia species for the development of highly accurate diagnostics.</title>
        <authorList>
            <person name="Sahl J."/>
            <person name="Keim P."/>
            <person name="Wagner D."/>
        </authorList>
    </citation>
    <scope>NUCLEOTIDE SEQUENCE [LARGE SCALE GENOMIC DNA]</scope>
    <source>
        <strain evidence="2 3">MSMB2087WGS</strain>
    </source>
</reference>
<dbReference type="RefSeq" id="WP_059654476.1">
    <property type="nucleotide sequence ID" value="NZ_LOXJ01000019.1"/>
</dbReference>
<dbReference type="GO" id="GO:0005886">
    <property type="term" value="C:plasma membrane"/>
    <property type="evidence" value="ECO:0007669"/>
    <property type="project" value="TreeGrafter"/>
</dbReference>
<sequence>MPTSLSLSTVTLACAALVAGALVPFQAGSNATLGRALGHPLWATVASLLVSLLCVLPALLVMHAHAPLLSRTAQLPVWVWFGGVAGVIYITSALVLTPRLGATTFIVSVIAGQMLTSLLIDNYGLMGLPVKPANPGRVAGVLMIFAGMLLVQWFTPTPRPAAGHAGASAEAGAHAAREIEPSAHPHT</sequence>
<feature type="transmembrane region" description="Helical" evidence="1">
    <location>
        <begin position="75"/>
        <end position="96"/>
    </location>
</feature>
<feature type="transmembrane region" description="Helical" evidence="1">
    <location>
        <begin position="102"/>
        <end position="124"/>
    </location>
</feature>
<dbReference type="AlphaFoldDB" id="A0A103PYI8"/>
<evidence type="ECO:0000313" key="3">
    <source>
        <dbReference type="Proteomes" id="UP000060630"/>
    </source>
</evidence>
<evidence type="ECO:0000256" key="1">
    <source>
        <dbReference type="SAM" id="Phobius"/>
    </source>
</evidence>
<keyword evidence="1" id="KW-1133">Transmembrane helix</keyword>
<dbReference type="PANTHER" id="PTHR34821">
    <property type="entry name" value="INNER MEMBRANE PROTEIN YDCZ"/>
    <property type="match status" value="1"/>
</dbReference>
<keyword evidence="1" id="KW-0812">Transmembrane</keyword>
<name>A0A103PYI8_9BURK</name>
<dbReference type="Proteomes" id="UP000060630">
    <property type="component" value="Unassembled WGS sequence"/>
</dbReference>
<dbReference type="EMBL" id="LPHD01000061">
    <property type="protein sequence ID" value="KWA83005.1"/>
    <property type="molecule type" value="Genomic_DNA"/>
</dbReference>
<dbReference type="InterPro" id="IPR006750">
    <property type="entry name" value="YdcZ"/>
</dbReference>
<gene>
    <name evidence="2" type="ORF">WL29_25585</name>
</gene>
<organism evidence="2 3">
    <name type="scientific">Burkholderia ubonensis</name>
    <dbReference type="NCBI Taxonomy" id="101571"/>
    <lineage>
        <taxon>Bacteria</taxon>
        <taxon>Pseudomonadati</taxon>
        <taxon>Pseudomonadota</taxon>
        <taxon>Betaproteobacteria</taxon>
        <taxon>Burkholderiales</taxon>
        <taxon>Burkholderiaceae</taxon>
        <taxon>Burkholderia</taxon>
        <taxon>Burkholderia cepacia complex</taxon>
    </lineage>
</organism>
<feature type="transmembrane region" description="Helical" evidence="1">
    <location>
        <begin position="136"/>
        <end position="154"/>
    </location>
</feature>
<dbReference type="Pfam" id="PF04657">
    <property type="entry name" value="DMT_YdcZ"/>
    <property type="match status" value="1"/>
</dbReference>
<evidence type="ECO:0008006" key="4">
    <source>
        <dbReference type="Google" id="ProtNLM"/>
    </source>
</evidence>
<feature type="transmembrane region" description="Helical" evidence="1">
    <location>
        <begin position="41"/>
        <end position="63"/>
    </location>
</feature>